<dbReference type="InterPro" id="IPR011041">
    <property type="entry name" value="Quinoprot_gluc/sorb_DH_b-prop"/>
</dbReference>
<proteinExistence type="predicted"/>
<dbReference type="EMBL" id="CAFBPN010000019">
    <property type="protein sequence ID" value="CAB5015559.1"/>
    <property type="molecule type" value="Genomic_DNA"/>
</dbReference>
<dbReference type="PANTHER" id="PTHR19328:SF75">
    <property type="entry name" value="ALDOSE SUGAR DEHYDROGENASE YLII"/>
    <property type="match status" value="1"/>
</dbReference>
<dbReference type="PANTHER" id="PTHR19328">
    <property type="entry name" value="HEDGEHOG-INTERACTING PROTEIN"/>
    <property type="match status" value="1"/>
</dbReference>
<accession>A0A6J7QGT8</accession>
<dbReference type="InterPro" id="IPR012938">
    <property type="entry name" value="Glc/Sorbosone_DH"/>
</dbReference>
<dbReference type="AlphaFoldDB" id="A0A6J7QGT8"/>
<dbReference type="SUPFAM" id="SSF50952">
    <property type="entry name" value="Soluble quinoprotein glucose dehydrogenase"/>
    <property type="match status" value="1"/>
</dbReference>
<gene>
    <name evidence="2" type="ORF">UFOPK4098_00552</name>
    <name evidence="3" type="ORF">UFOPK4347_00501</name>
</gene>
<dbReference type="EMBL" id="CAFBQU010000008">
    <property type="protein sequence ID" value="CAB5062646.1"/>
    <property type="molecule type" value="Genomic_DNA"/>
</dbReference>
<evidence type="ECO:0000313" key="2">
    <source>
        <dbReference type="EMBL" id="CAB5015559.1"/>
    </source>
</evidence>
<evidence type="ECO:0000313" key="3">
    <source>
        <dbReference type="EMBL" id="CAB5062646.1"/>
    </source>
</evidence>
<organism evidence="2">
    <name type="scientific">freshwater metagenome</name>
    <dbReference type="NCBI Taxonomy" id="449393"/>
    <lineage>
        <taxon>unclassified sequences</taxon>
        <taxon>metagenomes</taxon>
        <taxon>ecological metagenomes</taxon>
    </lineage>
</organism>
<reference evidence="2" key="1">
    <citation type="submission" date="2020-05" db="EMBL/GenBank/DDBJ databases">
        <authorList>
            <person name="Chiriac C."/>
            <person name="Salcher M."/>
            <person name="Ghai R."/>
            <person name="Kavagutti S V."/>
        </authorList>
    </citation>
    <scope>NUCLEOTIDE SEQUENCE</scope>
</reference>
<evidence type="ECO:0000259" key="1">
    <source>
        <dbReference type="Pfam" id="PF07995"/>
    </source>
</evidence>
<name>A0A6J7QGT8_9ZZZZ</name>
<dbReference type="Pfam" id="PF07995">
    <property type="entry name" value="GSDH"/>
    <property type="match status" value="1"/>
</dbReference>
<dbReference type="InterPro" id="IPR011042">
    <property type="entry name" value="6-blade_b-propeller_TolB-like"/>
</dbReference>
<sequence length="359" mass="39276">MPKKLLFLSALLSATCLLHVLPVAASTNSTKLVLVTRAKLPVDIASRLNDSAIFIAEQDGLVQRFVNGKKTIALDLRKRTSASGERGLLGIVFHPNGKYMYVNYTNQQGNTEVVRYAMTATNTANVSTRTLLLTVKQLYSNHNGGGLAFGPGGRLYVGTGDGGSGGDPERVALDIASPLGKILSLSPTAKNEKTNDLAVWSRGLRNPWRFEFDASNNLWIADVGQNMWEEVNVAWAAQGAGKDISFGWSAWEGNTRYNTDEPAQPHQKPVFTYKHGDAGCSISGGTRVRDPQLPAWNDWFVFGDYCSGRITAIWVSRQTMQKQTILQRNVGPITAVRSSTQGKVFVLTLEGKVFQLVQR</sequence>
<protein>
    <submittedName>
        <fullName evidence="2">Unannotated protein</fullName>
    </submittedName>
</protein>
<dbReference type="Gene3D" id="2.120.10.30">
    <property type="entry name" value="TolB, C-terminal domain"/>
    <property type="match status" value="1"/>
</dbReference>
<feature type="domain" description="Glucose/Sorbosone dehydrogenase" evidence="1">
    <location>
        <begin position="47"/>
        <end position="349"/>
    </location>
</feature>